<dbReference type="InterPro" id="IPR058625">
    <property type="entry name" value="MdtA-like_BSH"/>
</dbReference>
<sequence length="342" mass="36711">MSKKIFGLIILAIVLLLAGCTGEQDLLEVSGTVEALEVDLSSQVSGEVVAVKVEEGTQVKKGDLLTKLDETGLALRKRQAQAVLNTLEAQYAELKSGSRKQQLAQAAAQVNQAAAGVEAANDVLATAETELNRIRKLYSAGAVSQQKLNQAELSYNQAQSSYRAAVSQRQAAEAQYSLVKEGAAADALRSAAAQVENAEAALESVEWELAKTEITAPKDGVILSVNIREGELARPGIPLFTLGRMDTLYVETYIPEPWLSRVELGQAVTLGVDGLGEEISGKLTHIASEAEFTPQNVQTKEKRADTVYAAKVKVEQGKRVLKPGMPVDVYIHPRDKKDADSI</sequence>
<dbReference type="Pfam" id="PF25917">
    <property type="entry name" value="BSH_RND"/>
    <property type="match status" value="1"/>
</dbReference>
<dbReference type="AlphaFoldDB" id="A0AAU0UKD9"/>
<feature type="coiled-coil region" evidence="3">
    <location>
        <begin position="77"/>
        <end position="215"/>
    </location>
</feature>
<evidence type="ECO:0000313" key="5">
    <source>
        <dbReference type="EMBL" id="WRO20660.1"/>
    </source>
</evidence>
<dbReference type="PANTHER" id="PTHR32347">
    <property type="entry name" value="EFFLUX SYSTEM COMPONENT YKNX-RELATED"/>
    <property type="match status" value="1"/>
</dbReference>
<evidence type="ECO:0000256" key="2">
    <source>
        <dbReference type="ARBA" id="ARBA00023054"/>
    </source>
</evidence>
<feature type="domain" description="Multidrug resistance protein MdtA-like barrel-sandwich hybrid" evidence="4">
    <location>
        <begin position="38"/>
        <end position="236"/>
    </location>
</feature>
<evidence type="ECO:0000259" key="4">
    <source>
        <dbReference type="Pfam" id="PF25917"/>
    </source>
</evidence>
<dbReference type="SUPFAM" id="SSF111369">
    <property type="entry name" value="HlyD-like secretion proteins"/>
    <property type="match status" value="2"/>
</dbReference>
<evidence type="ECO:0000256" key="1">
    <source>
        <dbReference type="ARBA" id="ARBA00004196"/>
    </source>
</evidence>
<comment type="subcellular location">
    <subcellularLocation>
        <location evidence="1">Cell envelope</location>
    </subcellularLocation>
</comment>
<dbReference type="KEGG" id="dbc:MFMK1_000444"/>
<dbReference type="Gene3D" id="2.40.30.170">
    <property type="match status" value="1"/>
</dbReference>
<dbReference type="Proteomes" id="UP001329915">
    <property type="component" value="Chromosome"/>
</dbReference>
<gene>
    <name evidence="5" type="ORF">MFMK1_000444</name>
</gene>
<dbReference type="PANTHER" id="PTHR32347:SF23">
    <property type="entry name" value="BLL5650 PROTEIN"/>
    <property type="match status" value="1"/>
</dbReference>
<protein>
    <submittedName>
        <fullName evidence="5">HlyD family efflux transporter periplasmic adaptor subunit</fullName>
    </submittedName>
</protein>
<evidence type="ECO:0000256" key="3">
    <source>
        <dbReference type="SAM" id="Coils"/>
    </source>
</evidence>
<keyword evidence="2 3" id="KW-0175">Coiled coil</keyword>
<dbReference type="Gene3D" id="2.40.50.100">
    <property type="match status" value="2"/>
</dbReference>
<dbReference type="EMBL" id="CP121694">
    <property type="protein sequence ID" value="WRO20660.1"/>
    <property type="molecule type" value="Genomic_DNA"/>
</dbReference>
<evidence type="ECO:0000313" key="6">
    <source>
        <dbReference type="Proteomes" id="UP001329915"/>
    </source>
</evidence>
<dbReference type="GO" id="GO:0030313">
    <property type="term" value="C:cell envelope"/>
    <property type="evidence" value="ECO:0007669"/>
    <property type="project" value="UniProtKB-SubCell"/>
</dbReference>
<dbReference type="RefSeq" id="WP_366923546.1">
    <property type="nucleotide sequence ID" value="NZ_CP121694.1"/>
</dbReference>
<organism evidence="5 6">
    <name type="scientific">Metallumcola ferriviriculae</name>
    <dbReference type="NCBI Taxonomy" id="3039180"/>
    <lineage>
        <taxon>Bacteria</taxon>
        <taxon>Bacillati</taxon>
        <taxon>Bacillota</taxon>
        <taxon>Clostridia</taxon>
        <taxon>Neomoorellales</taxon>
        <taxon>Desulfitibacteraceae</taxon>
        <taxon>Metallumcola</taxon>
    </lineage>
</organism>
<reference evidence="5 6" key="1">
    <citation type="submission" date="2023-04" db="EMBL/GenBank/DDBJ databases">
        <authorList>
            <person name="Hsu D."/>
        </authorList>
    </citation>
    <scope>NUCLEOTIDE SEQUENCE [LARGE SCALE GENOMIC DNA]</scope>
    <source>
        <strain evidence="5 6">MK1</strain>
    </source>
</reference>
<dbReference type="InterPro" id="IPR050465">
    <property type="entry name" value="UPF0194_transport"/>
</dbReference>
<dbReference type="Gene3D" id="1.10.287.470">
    <property type="entry name" value="Helix hairpin bin"/>
    <property type="match status" value="1"/>
</dbReference>
<accession>A0AAU0UKD9</accession>
<dbReference type="PRINTS" id="PR01490">
    <property type="entry name" value="RTXTOXIND"/>
</dbReference>
<keyword evidence="6" id="KW-1185">Reference proteome</keyword>
<proteinExistence type="predicted"/>
<name>A0AAU0UKD9_9FIRM</name>
<dbReference type="GO" id="GO:0015562">
    <property type="term" value="F:efflux transmembrane transporter activity"/>
    <property type="evidence" value="ECO:0007669"/>
    <property type="project" value="InterPro"/>
</dbReference>
<dbReference type="PROSITE" id="PS51257">
    <property type="entry name" value="PROKAR_LIPOPROTEIN"/>
    <property type="match status" value="1"/>
</dbReference>